<dbReference type="Proteomes" id="UP000190888">
    <property type="component" value="Unassembled WGS sequence"/>
</dbReference>
<accession>A0A1T4R2Y8</accession>
<dbReference type="EMBL" id="FUWH01000010">
    <property type="protein sequence ID" value="SKA10081.1"/>
    <property type="molecule type" value="Genomic_DNA"/>
</dbReference>
<protein>
    <submittedName>
        <fullName evidence="3">Uncharacterized protein</fullName>
    </submittedName>
</protein>
<gene>
    <name evidence="3" type="ORF">SAMN04488132_11078</name>
</gene>
<dbReference type="AlphaFoldDB" id="A0A1T4R2Y8"/>
<feature type="coiled-coil region" evidence="1">
    <location>
        <begin position="194"/>
        <end position="221"/>
    </location>
</feature>
<dbReference type="STRING" id="413434.SAMN04488132_11078"/>
<name>A0A1T4R2Y8_9BACT</name>
<evidence type="ECO:0000256" key="1">
    <source>
        <dbReference type="SAM" id="Coils"/>
    </source>
</evidence>
<feature type="compositionally biased region" description="Basic and acidic residues" evidence="2">
    <location>
        <begin position="9"/>
        <end position="19"/>
    </location>
</feature>
<evidence type="ECO:0000313" key="4">
    <source>
        <dbReference type="Proteomes" id="UP000190888"/>
    </source>
</evidence>
<keyword evidence="4" id="KW-1185">Reference proteome</keyword>
<keyword evidence="1" id="KW-0175">Coiled coil</keyword>
<evidence type="ECO:0000256" key="2">
    <source>
        <dbReference type="SAM" id="MobiDB-lite"/>
    </source>
</evidence>
<organism evidence="3 4">
    <name type="scientific">Sediminibacterium ginsengisoli</name>
    <dbReference type="NCBI Taxonomy" id="413434"/>
    <lineage>
        <taxon>Bacteria</taxon>
        <taxon>Pseudomonadati</taxon>
        <taxon>Bacteroidota</taxon>
        <taxon>Chitinophagia</taxon>
        <taxon>Chitinophagales</taxon>
        <taxon>Chitinophagaceae</taxon>
        <taxon>Sediminibacterium</taxon>
    </lineage>
</organism>
<feature type="compositionally biased region" description="Polar residues" evidence="2">
    <location>
        <begin position="28"/>
        <end position="45"/>
    </location>
</feature>
<evidence type="ECO:0000313" key="3">
    <source>
        <dbReference type="EMBL" id="SKA10081.1"/>
    </source>
</evidence>
<feature type="region of interest" description="Disordered" evidence="2">
    <location>
        <begin position="1"/>
        <end position="45"/>
    </location>
</feature>
<proteinExistence type="predicted"/>
<sequence length="414" mass="47487">MRKAKEGKKKALSEPDRKSGTAPLQKLADSSPQAAAHRQWQSMADNSNRVKQLRTYQQMSSAPPVVQRYATELGTGYLVSANGHAILRRDGSKELYMDSDRIADANDALRDKDIENVELTEGETWHHNHRDYSKVVPEFRNVPGQYGSKVSKERGIAESRQQLNYKMVHGFHLTMNFLTKCTRDPWYRAQLTRHRNAAGNIENLIRELAAIEIEHEQMLDGRQVMAQIRNRIQAHAPKDEIRQLLDAANAPQNGNFAKDLVHKLYIYSDDNTLSLEFILQEIDKQLDIMDENIETYNQDVPYLPTSCGMLRAYLVGNTGAQQNGGNIGDYHYIDYNDRNDNGPWNNHYSSIIFRDGGDTVGLEDAAGQARLKERNHWYFKMYGTEEEQQFGTKTTAEYDRRKNQKDRFDEIVGV</sequence>
<reference evidence="3 4" key="1">
    <citation type="submission" date="2017-02" db="EMBL/GenBank/DDBJ databases">
        <authorList>
            <person name="Peterson S.W."/>
        </authorList>
    </citation>
    <scope>NUCLEOTIDE SEQUENCE [LARGE SCALE GENOMIC DNA]</scope>
    <source>
        <strain evidence="3 4">DSM 22335</strain>
    </source>
</reference>